<comment type="caution">
    <text evidence="2">The sequence shown here is derived from an EMBL/GenBank/DDBJ whole genome shotgun (WGS) entry which is preliminary data.</text>
</comment>
<accession>A0A9D4F2U3</accession>
<proteinExistence type="predicted"/>
<sequence length="210" mass="23059">MLKLAQTDRQTNRQGKNNMTPTTINLSHTKGLGANRQTDRPTDQQTKRQTGQKQYVPHYYSGNGVVNGTLKYDLGNTRSNVIHARVGSIERAKQDASSPCSKKEQTHRSEADIDVDDFAANWEMGFDISDIGDNVIDKDLDGTRAEGNVLIERNGTDKMNDTTENVNDDGDFNGDHITGNGTDEMDNTMGNVDDDGDVDGDHIGDQIIGN</sequence>
<reference evidence="2" key="2">
    <citation type="submission" date="2020-11" db="EMBL/GenBank/DDBJ databases">
        <authorList>
            <person name="McCartney M.A."/>
            <person name="Auch B."/>
            <person name="Kono T."/>
            <person name="Mallez S."/>
            <person name="Becker A."/>
            <person name="Gohl D.M."/>
            <person name="Silverstein K.A.T."/>
            <person name="Koren S."/>
            <person name="Bechman K.B."/>
            <person name="Herman A."/>
            <person name="Abrahante J.E."/>
            <person name="Garbe J."/>
        </authorList>
    </citation>
    <scope>NUCLEOTIDE SEQUENCE</scope>
    <source>
        <strain evidence="2">Duluth1</strain>
        <tissue evidence="2">Whole animal</tissue>
    </source>
</reference>
<gene>
    <name evidence="2" type="ORF">DPMN_168486</name>
</gene>
<dbReference type="Proteomes" id="UP000828390">
    <property type="component" value="Unassembled WGS sequence"/>
</dbReference>
<reference evidence="2" key="1">
    <citation type="journal article" date="2019" name="bioRxiv">
        <title>The Genome of the Zebra Mussel, Dreissena polymorpha: A Resource for Invasive Species Research.</title>
        <authorList>
            <person name="McCartney M.A."/>
            <person name="Auch B."/>
            <person name="Kono T."/>
            <person name="Mallez S."/>
            <person name="Zhang Y."/>
            <person name="Obille A."/>
            <person name="Becker A."/>
            <person name="Abrahante J.E."/>
            <person name="Garbe J."/>
            <person name="Badalamenti J.P."/>
            <person name="Herman A."/>
            <person name="Mangelson H."/>
            <person name="Liachko I."/>
            <person name="Sullivan S."/>
            <person name="Sone E.D."/>
            <person name="Koren S."/>
            <person name="Silverstein K.A.T."/>
            <person name="Beckman K.B."/>
            <person name="Gohl D.M."/>
        </authorList>
    </citation>
    <scope>NUCLEOTIDE SEQUENCE</scope>
    <source>
        <strain evidence="2">Duluth1</strain>
        <tissue evidence="2">Whole animal</tissue>
    </source>
</reference>
<protein>
    <submittedName>
        <fullName evidence="2">Uncharacterized protein</fullName>
    </submittedName>
</protein>
<feature type="region of interest" description="Disordered" evidence="1">
    <location>
        <begin position="90"/>
        <end position="109"/>
    </location>
</feature>
<evidence type="ECO:0000256" key="1">
    <source>
        <dbReference type="SAM" id="MobiDB-lite"/>
    </source>
</evidence>
<organism evidence="2 3">
    <name type="scientific">Dreissena polymorpha</name>
    <name type="common">Zebra mussel</name>
    <name type="synonym">Mytilus polymorpha</name>
    <dbReference type="NCBI Taxonomy" id="45954"/>
    <lineage>
        <taxon>Eukaryota</taxon>
        <taxon>Metazoa</taxon>
        <taxon>Spiralia</taxon>
        <taxon>Lophotrochozoa</taxon>
        <taxon>Mollusca</taxon>
        <taxon>Bivalvia</taxon>
        <taxon>Autobranchia</taxon>
        <taxon>Heteroconchia</taxon>
        <taxon>Euheterodonta</taxon>
        <taxon>Imparidentia</taxon>
        <taxon>Neoheterodontei</taxon>
        <taxon>Myida</taxon>
        <taxon>Dreissenoidea</taxon>
        <taxon>Dreissenidae</taxon>
        <taxon>Dreissena</taxon>
    </lineage>
</organism>
<feature type="region of interest" description="Disordered" evidence="1">
    <location>
        <begin position="1"/>
        <end position="60"/>
    </location>
</feature>
<dbReference type="EMBL" id="JAIWYP010000008">
    <property type="protein sequence ID" value="KAH3790289.1"/>
    <property type="molecule type" value="Genomic_DNA"/>
</dbReference>
<name>A0A9D4F2U3_DREPO</name>
<feature type="compositionally biased region" description="Polar residues" evidence="1">
    <location>
        <begin position="7"/>
        <end position="28"/>
    </location>
</feature>
<keyword evidence="3" id="KW-1185">Reference proteome</keyword>
<feature type="compositionally biased region" description="Basic and acidic residues" evidence="1">
    <location>
        <begin position="37"/>
        <end position="46"/>
    </location>
</feature>
<evidence type="ECO:0000313" key="3">
    <source>
        <dbReference type="Proteomes" id="UP000828390"/>
    </source>
</evidence>
<evidence type="ECO:0000313" key="2">
    <source>
        <dbReference type="EMBL" id="KAH3790289.1"/>
    </source>
</evidence>
<dbReference type="AlphaFoldDB" id="A0A9D4F2U3"/>